<dbReference type="Proteomes" id="UP001241748">
    <property type="component" value="Unassembled WGS sequence"/>
</dbReference>
<dbReference type="RefSeq" id="WP_306074907.1">
    <property type="nucleotide sequence ID" value="NZ_JAROBZ020000001.1"/>
</dbReference>
<keyword evidence="1" id="KW-0812">Transmembrane</keyword>
<evidence type="ECO:0000313" key="2">
    <source>
        <dbReference type="EMBL" id="MFB3167371.1"/>
    </source>
</evidence>
<dbReference type="EMBL" id="JAROBZ020000001">
    <property type="protein sequence ID" value="MFB3167371.1"/>
    <property type="molecule type" value="Genomic_DNA"/>
</dbReference>
<keyword evidence="1" id="KW-1133">Transmembrane helix</keyword>
<comment type="caution">
    <text evidence="2">The sequence shown here is derived from an EMBL/GenBank/DDBJ whole genome shotgun (WGS) entry which is preliminary data.</text>
</comment>
<sequence length="168" mass="19349">MTIYNVKKSPLVALLWSFALPGFGQFYNGQYILGFTLMIWEIIINLQSGLNLTVYHTFRFEPLEAHNVIDYSWGLFYPSVMGYSIWQAYNKSRLINTINNNEVIKDYRLTGFCYGLVAGMNFGIYSHQPITNYTFFDYPVYSGLLMGLLGGIIGHLLEKLISKLKKQK</sequence>
<organism evidence="2 3">
    <name type="scientific">Neobacillus driksii</name>
    <dbReference type="NCBI Taxonomy" id="3035913"/>
    <lineage>
        <taxon>Bacteria</taxon>
        <taxon>Bacillati</taxon>
        <taxon>Bacillota</taxon>
        <taxon>Bacilli</taxon>
        <taxon>Bacillales</taxon>
        <taxon>Bacillaceae</taxon>
        <taxon>Neobacillus</taxon>
    </lineage>
</organism>
<feature type="transmembrane region" description="Helical" evidence="1">
    <location>
        <begin position="138"/>
        <end position="157"/>
    </location>
</feature>
<feature type="transmembrane region" description="Helical" evidence="1">
    <location>
        <begin position="68"/>
        <end position="86"/>
    </location>
</feature>
<accession>A0ABV4YR87</accession>
<evidence type="ECO:0000256" key="1">
    <source>
        <dbReference type="SAM" id="Phobius"/>
    </source>
</evidence>
<proteinExistence type="predicted"/>
<feature type="transmembrane region" description="Helical" evidence="1">
    <location>
        <begin position="107"/>
        <end position="126"/>
    </location>
</feature>
<evidence type="ECO:0008006" key="4">
    <source>
        <dbReference type="Google" id="ProtNLM"/>
    </source>
</evidence>
<evidence type="ECO:0000313" key="3">
    <source>
        <dbReference type="Proteomes" id="UP001241748"/>
    </source>
</evidence>
<name>A0ABV4YR87_9BACI</name>
<protein>
    <recommendedName>
        <fullName evidence="4">DUF5683 domain-containing protein</fullName>
    </recommendedName>
</protein>
<keyword evidence="1" id="KW-0472">Membrane</keyword>
<reference evidence="2 3" key="1">
    <citation type="submission" date="2024-05" db="EMBL/GenBank/DDBJ databases">
        <authorList>
            <person name="Venkateswaran K."/>
        </authorList>
    </citation>
    <scope>NUCLEOTIDE SEQUENCE [LARGE SCALE GENOMIC DNA]</scope>
    <source>
        <strain evidence="2 3">179-C4-2-HS</strain>
    </source>
</reference>
<gene>
    <name evidence="2" type="ORF">P5G62_009625</name>
</gene>
<keyword evidence="3" id="KW-1185">Reference proteome</keyword>